<accession>A0A8J2P8C1</accession>
<proteinExistence type="predicted"/>
<evidence type="ECO:0000256" key="1">
    <source>
        <dbReference type="SAM" id="MobiDB-lite"/>
    </source>
</evidence>
<dbReference type="EMBL" id="CAJVCH010425113">
    <property type="protein sequence ID" value="CAG7818591.1"/>
    <property type="molecule type" value="Genomic_DNA"/>
</dbReference>
<gene>
    <name evidence="2" type="ORF">AFUS01_LOCUS29075</name>
    <name evidence="3" type="ORF">AFUS01_LOCUS29087</name>
</gene>
<feature type="compositionally biased region" description="Acidic residues" evidence="1">
    <location>
        <begin position="14"/>
        <end position="33"/>
    </location>
</feature>
<keyword evidence="4" id="KW-1185">Reference proteome</keyword>
<name>A0A8J2P8C1_9HEXA</name>
<evidence type="ECO:0000313" key="4">
    <source>
        <dbReference type="Proteomes" id="UP000708208"/>
    </source>
</evidence>
<evidence type="ECO:0000313" key="3">
    <source>
        <dbReference type="EMBL" id="CAG7818591.1"/>
    </source>
</evidence>
<organism evidence="3 4">
    <name type="scientific">Allacma fusca</name>
    <dbReference type="NCBI Taxonomy" id="39272"/>
    <lineage>
        <taxon>Eukaryota</taxon>
        <taxon>Metazoa</taxon>
        <taxon>Ecdysozoa</taxon>
        <taxon>Arthropoda</taxon>
        <taxon>Hexapoda</taxon>
        <taxon>Collembola</taxon>
        <taxon>Symphypleona</taxon>
        <taxon>Sminthuridae</taxon>
        <taxon>Allacma</taxon>
    </lineage>
</organism>
<feature type="region of interest" description="Disordered" evidence="1">
    <location>
        <begin position="1"/>
        <end position="33"/>
    </location>
</feature>
<dbReference type="AlphaFoldDB" id="A0A8J2P8C1"/>
<comment type="caution">
    <text evidence="3">The sequence shown here is derived from an EMBL/GenBank/DDBJ whole genome shotgun (WGS) entry which is preliminary data.</text>
</comment>
<dbReference type="Proteomes" id="UP000708208">
    <property type="component" value="Unassembled WGS sequence"/>
</dbReference>
<dbReference type="EMBL" id="CAJVCH010424538">
    <property type="protein sequence ID" value="CAG7818579.1"/>
    <property type="molecule type" value="Genomic_DNA"/>
</dbReference>
<evidence type="ECO:0000313" key="2">
    <source>
        <dbReference type="EMBL" id="CAG7818579.1"/>
    </source>
</evidence>
<protein>
    <submittedName>
        <fullName evidence="3">Uncharacterized protein</fullName>
    </submittedName>
</protein>
<sequence length="33" mass="3784">MEEETVEPPRGPETDESSSESEEEDEEEEMTIP</sequence>
<reference evidence="3" key="1">
    <citation type="submission" date="2021-06" db="EMBL/GenBank/DDBJ databases">
        <authorList>
            <person name="Hodson N. C."/>
            <person name="Mongue J. A."/>
            <person name="Jaron S. K."/>
        </authorList>
    </citation>
    <scope>NUCLEOTIDE SEQUENCE</scope>
</reference>
<feature type="non-terminal residue" evidence="3">
    <location>
        <position position="33"/>
    </location>
</feature>